<dbReference type="InterPro" id="IPR004323">
    <property type="entry name" value="Ion_tolerance_CutA"/>
</dbReference>
<evidence type="ECO:0000256" key="1">
    <source>
        <dbReference type="ARBA" id="ARBA00010169"/>
    </source>
</evidence>
<dbReference type="HOGENOM" id="CLU_098807_3_1_5"/>
<evidence type="ECO:0000313" key="3">
    <source>
        <dbReference type="Proteomes" id="UP000007058"/>
    </source>
</evidence>
<keyword evidence="3" id="KW-1185">Reference proteome</keyword>
<sequence length="105" mass="11546">MTTHMIYITASSREEAVSLARALVGERLVACANILDGATSVYWWDGRVCEESEAVLICKTRADMVDSVIRKVRELHSYACPCVVALPIEAGNPAYLNWIRTETGG</sequence>
<name>Q2W4Q9_PARM1</name>
<gene>
    <name evidence="2" type="ordered locus">amb2362</name>
</gene>
<dbReference type="Pfam" id="PF03091">
    <property type="entry name" value="CutA1"/>
    <property type="match status" value="1"/>
</dbReference>
<comment type="similarity">
    <text evidence="1">Belongs to the CutA family.</text>
</comment>
<dbReference type="GO" id="GO:0005507">
    <property type="term" value="F:copper ion binding"/>
    <property type="evidence" value="ECO:0007669"/>
    <property type="project" value="TreeGrafter"/>
</dbReference>
<dbReference type="Proteomes" id="UP000007058">
    <property type="component" value="Chromosome"/>
</dbReference>
<protein>
    <submittedName>
        <fullName evidence="2">Uncharacterized protein involved in tolerance to divalent cations</fullName>
    </submittedName>
</protein>
<dbReference type="Gene3D" id="3.30.70.120">
    <property type="match status" value="1"/>
</dbReference>
<reference evidence="2 3" key="1">
    <citation type="journal article" date="2005" name="DNA Res.">
        <title>Complete genome sequence of the facultative anaerobic magnetotactic bacterium Magnetospirillum sp. strain AMB-1.</title>
        <authorList>
            <person name="Matsunaga T."/>
            <person name="Okamura Y."/>
            <person name="Fukuda Y."/>
            <person name="Wahyudi A.T."/>
            <person name="Murase Y."/>
            <person name="Takeyama H."/>
        </authorList>
    </citation>
    <scope>NUCLEOTIDE SEQUENCE [LARGE SCALE GENOMIC DNA]</scope>
    <source>
        <strain evidence="3">ATCC 700264 / AMB-1</strain>
    </source>
</reference>
<dbReference type="InterPro" id="IPR011322">
    <property type="entry name" value="N-reg_PII-like_a/b"/>
</dbReference>
<dbReference type="InterPro" id="IPR015867">
    <property type="entry name" value="N-reg_PII/ATP_PRibTrfase_C"/>
</dbReference>
<dbReference type="PANTHER" id="PTHR23419">
    <property type="entry name" value="DIVALENT CATION TOLERANCE CUTA-RELATED"/>
    <property type="match status" value="1"/>
</dbReference>
<accession>Q2W4Q9</accession>
<organism evidence="2 3">
    <name type="scientific">Paramagnetospirillum magneticum (strain ATCC 700264 / AMB-1)</name>
    <name type="common">Magnetospirillum magneticum</name>
    <dbReference type="NCBI Taxonomy" id="342108"/>
    <lineage>
        <taxon>Bacteria</taxon>
        <taxon>Pseudomonadati</taxon>
        <taxon>Pseudomonadota</taxon>
        <taxon>Alphaproteobacteria</taxon>
        <taxon>Rhodospirillales</taxon>
        <taxon>Magnetospirillaceae</taxon>
        <taxon>Paramagnetospirillum</taxon>
    </lineage>
</organism>
<dbReference type="SUPFAM" id="SSF54913">
    <property type="entry name" value="GlnB-like"/>
    <property type="match status" value="1"/>
</dbReference>
<dbReference type="GO" id="GO:0010038">
    <property type="term" value="P:response to metal ion"/>
    <property type="evidence" value="ECO:0007669"/>
    <property type="project" value="InterPro"/>
</dbReference>
<evidence type="ECO:0000313" key="2">
    <source>
        <dbReference type="EMBL" id="BAE51166.1"/>
    </source>
</evidence>
<dbReference type="KEGG" id="mag:amb2362"/>
<dbReference type="PANTHER" id="PTHR23419:SF8">
    <property type="entry name" value="FI09726P"/>
    <property type="match status" value="1"/>
</dbReference>
<dbReference type="STRING" id="342108.amb2362"/>
<dbReference type="EMBL" id="AP007255">
    <property type="protein sequence ID" value="BAE51166.1"/>
    <property type="molecule type" value="Genomic_DNA"/>
</dbReference>
<proteinExistence type="inferred from homology"/>
<dbReference type="AlphaFoldDB" id="Q2W4Q9"/>